<name>A0A0N0PAM6_PAPMA</name>
<dbReference type="AlphaFoldDB" id="A0A0N0PAM6"/>
<dbReference type="OrthoDB" id="7384592at2759"/>
<sequence>MFSKLLKPAIQVRSGYSLLQRKSSPLITVVRRSGELVPPTQYDVPIPRKLHLSYALTRYWEIIPLFMVTMTSLLLMCASIAWACRNKVDVVFSSRSRDNISRTMDLRKPSIHKLLVINDRYEPWPEMQAALDKMVEAEKRALSRLQSCKHA</sequence>
<keyword evidence="1" id="KW-0472">Membrane</keyword>
<protein>
    <recommendedName>
        <fullName evidence="4">Transmembrane protein</fullName>
    </recommendedName>
</protein>
<reference evidence="2 3" key="1">
    <citation type="journal article" date="2015" name="Nat. Commun.">
        <title>Outbred genome sequencing and CRISPR/Cas9 gene editing in butterflies.</title>
        <authorList>
            <person name="Li X."/>
            <person name="Fan D."/>
            <person name="Zhang W."/>
            <person name="Liu G."/>
            <person name="Zhang L."/>
            <person name="Zhao L."/>
            <person name="Fang X."/>
            <person name="Chen L."/>
            <person name="Dong Y."/>
            <person name="Chen Y."/>
            <person name="Ding Y."/>
            <person name="Zhao R."/>
            <person name="Feng M."/>
            <person name="Zhu Y."/>
            <person name="Feng Y."/>
            <person name="Jiang X."/>
            <person name="Zhu D."/>
            <person name="Xiang H."/>
            <person name="Feng X."/>
            <person name="Li S."/>
            <person name="Wang J."/>
            <person name="Zhang G."/>
            <person name="Kronforst M.R."/>
            <person name="Wang W."/>
        </authorList>
    </citation>
    <scope>NUCLEOTIDE SEQUENCE [LARGE SCALE GENOMIC DNA]</scope>
    <source>
        <strain evidence="2">Ya'a_city_454_Pm</strain>
        <tissue evidence="2">Whole body</tissue>
    </source>
</reference>
<dbReference type="EMBL" id="KQ461186">
    <property type="protein sequence ID" value="KPJ07373.1"/>
    <property type="molecule type" value="Genomic_DNA"/>
</dbReference>
<keyword evidence="1" id="KW-1133">Transmembrane helix</keyword>
<proteinExistence type="predicted"/>
<keyword evidence="1" id="KW-0812">Transmembrane</keyword>
<evidence type="ECO:0000313" key="3">
    <source>
        <dbReference type="Proteomes" id="UP000053240"/>
    </source>
</evidence>
<accession>A0A0N0PAM6</accession>
<dbReference type="InParanoid" id="A0A0N0PAM6"/>
<keyword evidence="3" id="KW-1185">Reference proteome</keyword>
<organism evidence="2 3">
    <name type="scientific">Papilio machaon</name>
    <name type="common">Old World swallowtail butterfly</name>
    <dbReference type="NCBI Taxonomy" id="76193"/>
    <lineage>
        <taxon>Eukaryota</taxon>
        <taxon>Metazoa</taxon>
        <taxon>Ecdysozoa</taxon>
        <taxon>Arthropoda</taxon>
        <taxon>Hexapoda</taxon>
        <taxon>Insecta</taxon>
        <taxon>Pterygota</taxon>
        <taxon>Neoptera</taxon>
        <taxon>Endopterygota</taxon>
        <taxon>Lepidoptera</taxon>
        <taxon>Glossata</taxon>
        <taxon>Ditrysia</taxon>
        <taxon>Papilionoidea</taxon>
        <taxon>Papilionidae</taxon>
        <taxon>Papilioninae</taxon>
        <taxon>Papilio</taxon>
    </lineage>
</organism>
<feature type="transmembrane region" description="Helical" evidence="1">
    <location>
        <begin position="62"/>
        <end position="84"/>
    </location>
</feature>
<dbReference type="Proteomes" id="UP000053240">
    <property type="component" value="Unassembled WGS sequence"/>
</dbReference>
<evidence type="ECO:0000256" key="1">
    <source>
        <dbReference type="SAM" id="Phobius"/>
    </source>
</evidence>
<evidence type="ECO:0008006" key="4">
    <source>
        <dbReference type="Google" id="ProtNLM"/>
    </source>
</evidence>
<gene>
    <name evidence="2" type="ORF">RR48_03365</name>
</gene>
<evidence type="ECO:0000313" key="2">
    <source>
        <dbReference type="EMBL" id="KPJ07373.1"/>
    </source>
</evidence>
<dbReference type="KEGG" id="pmac:106719001"/>